<evidence type="ECO:0000256" key="9">
    <source>
        <dbReference type="SAM" id="Phobius"/>
    </source>
</evidence>
<feature type="transmembrane region" description="Helical" evidence="9">
    <location>
        <begin position="241"/>
        <end position="264"/>
    </location>
</feature>
<keyword evidence="4 9" id="KW-0812">Transmembrane</keyword>
<proteinExistence type="predicted"/>
<organism evidence="11 12">
    <name type="scientific">Acetobacter fallax</name>
    <dbReference type="NCBI Taxonomy" id="1737473"/>
    <lineage>
        <taxon>Bacteria</taxon>
        <taxon>Pseudomonadati</taxon>
        <taxon>Pseudomonadota</taxon>
        <taxon>Alphaproteobacteria</taxon>
        <taxon>Acetobacterales</taxon>
        <taxon>Acetobacteraceae</taxon>
        <taxon>Acetobacter</taxon>
    </lineage>
</organism>
<keyword evidence="5 9" id="KW-1133">Transmembrane helix</keyword>
<comment type="subcellular location">
    <subcellularLocation>
        <location evidence="1">Cell membrane</location>
        <topology evidence="1">Multi-pass membrane protein</topology>
    </subcellularLocation>
</comment>
<dbReference type="InterPro" id="IPR035906">
    <property type="entry name" value="MetI-like_sf"/>
</dbReference>
<comment type="caution">
    <text evidence="11">The sequence shown here is derived from an EMBL/GenBank/DDBJ whole genome shotgun (WGS) entry which is preliminary data.</text>
</comment>
<dbReference type="NCBIfam" id="TIGR00969">
    <property type="entry name" value="3a0106s02"/>
    <property type="match status" value="1"/>
</dbReference>
<comment type="subunit">
    <text evidence="2">The complex is composed of two ATP-binding proteins (CysA), two transmembrane proteins (CysT and CysW) and a solute-binding protein (CysP).</text>
</comment>
<sequence length="282" mass="30642">MTAPVLNKKNLNISRWVLIITTYIIVGIMLVLPPVLVIIEALRDGPYAAFASMTDPDALAAIRLTLVMTVASVAINSTFGVLAAWLIAKYRFPMRGILLMLIELPISISPVVAGLVWLLLFGTQGWWGEALNRMNIHIAFAPAGILLATLFVTFPYVTRTLLPLMEQQGRDAEDAAMLLGASFWQILWHVTLPEARWALLSGVLLTTARAMGEFGAVSVVSGHIPGLTETMPLHIETLYNGYQSVAAFSMATLLAIMAMATVSLRSVFESRAHNVATGEHDA</sequence>
<dbReference type="PANTHER" id="PTHR30406">
    <property type="entry name" value="SULFATE TRANSPORT SYSTEM PERMEASE PROTEIN"/>
    <property type="match status" value="1"/>
</dbReference>
<evidence type="ECO:0000313" key="12">
    <source>
        <dbReference type="Proteomes" id="UP000615326"/>
    </source>
</evidence>
<evidence type="ECO:0000256" key="3">
    <source>
        <dbReference type="ARBA" id="ARBA00022448"/>
    </source>
</evidence>
<gene>
    <name evidence="11" type="ORF">GOB84_03570</name>
</gene>
<dbReference type="PROSITE" id="PS50928">
    <property type="entry name" value="ABC_TM1"/>
    <property type="match status" value="1"/>
</dbReference>
<evidence type="ECO:0000256" key="5">
    <source>
        <dbReference type="ARBA" id="ARBA00022989"/>
    </source>
</evidence>
<feature type="transmembrane region" description="Helical" evidence="9">
    <location>
        <begin position="134"/>
        <end position="154"/>
    </location>
</feature>
<dbReference type="InterPro" id="IPR000515">
    <property type="entry name" value="MetI-like"/>
</dbReference>
<evidence type="ECO:0000256" key="6">
    <source>
        <dbReference type="ARBA" id="ARBA00023032"/>
    </source>
</evidence>
<dbReference type="PANTHER" id="PTHR30406:SF1">
    <property type="entry name" value="SULFATE TRANSPORT SYSTEM PERMEASE PROTEIN CYSW"/>
    <property type="match status" value="1"/>
</dbReference>
<dbReference type="SUPFAM" id="SSF161098">
    <property type="entry name" value="MetI-like"/>
    <property type="match status" value="1"/>
</dbReference>
<feature type="transmembrane region" description="Helical" evidence="9">
    <location>
        <begin position="59"/>
        <end position="86"/>
    </location>
</feature>
<accession>A0ABX0K9Z0</accession>
<protein>
    <submittedName>
        <fullName evidence="11">Sulfate ABC transporter permease subunit</fullName>
    </submittedName>
</protein>
<dbReference type="EMBL" id="WOSW01000003">
    <property type="protein sequence ID" value="NHO31648.1"/>
    <property type="molecule type" value="Genomic_DNA"/>
</dbReference>
<feature type="transmembrane region" description="Helical" evidence="9">
    <location>
        <begin position="98"/>
        <end position="122"/>
    </location>
</feature>
<evidence type="ECO:0000256" key="2">
    <source>
        <dbReference type="ARBA" id="ARBA00011779"/>
    </source>
</evidence>
<dbReference type="RefSeq" id="WP_173576234.1">
    <property type="nucleotide sequence ID" value="NZ_WOSW01000003.1"/>
</dbReference>
<comment type="function">
    <text evidence="8">Part of the ABC transporter complex CysAWTP (TC 3.A.1.6.1) involved in sulfate/thiosulfate import. Probably responsible for the translocation of the substrate across the membrane.</text>
</comment>
<keyword evidence="3" id="KW-0813">Transport</keyword>
<dbReference type="InterPro" id="IPR005667">
    <property type="entry name" value="Sulph_transpt2"/>
</dbReference>
<dbReference type="Pfam" id="PF00528">
    <property type="entry name" value="BPD_transp_1"/>
    <property type="match status" value="1"/>
</dbReference>
<evidence type="ECO:0000256" key="8">
    <source>
        <dbReference type="ARBA" id="ARBA00025323"/>
    </source>
</evidence>
<evidence type="ECO:0000256" key="1">
    <source>
        <dbReference type="ARBA" id="ARBA00004651"/>
    </source>
</evidence>
<feature type="transmembrane region" description="Helical" evidence="9">
    <location>
        <begin position="16"/>
        <end position="39"/>
    </location>
</feature>
<evidence type="ECO:0000256" key="4">
    <source>
        <dbReference type="ARBA" id="ARBA00022692"/>
    </source>
</evidence>
<keyword evidence="6" id="KW-0764">Sulfate transport</keyword>
<evidence type="ECO:0000313" key="11">
    <source>
        <dbReference type="EMBL" id="NHO31648.1"/>
    </source>
</evidence>
<dbReference type="Proteomes" id="UP000615326">
    <property type="component" value="Unassembled WGS sequence"/>
</dbReference>
<name>A0ABX0K9Z0_9PROT</name>
<evidence type="ECO:0000259" key="10">
    <source>
        <dbReference type="PROSITE" id="PS50928"/>
    </source>
</evidence>
<evidence type="ECO:0000256" key="7">
    <source>
        <dbReference type="ARBA" id="ARBA00023136"/>
    </source>
</evidence>
<reference evidence="11 12" key="1">
    <citation type="journal article" date="2020" name="Int. J. Syst. Evol. Microbiol.">
        <title>Novel acetic acid bacteria from cider fermentations: Acetobacter conturbans sp. nov. and Acetobacter fallax sp. nov.</title>
        <authorList>
            <person name="Sombolestani A.S."/>
            <person name="Cleenwerck I."/>
            <person name="Cnockaert M."/>
            <person name="Borremans W."/>
            <person name="Wieme A.D."/>
            <person name="De Vuyst L."/>
            <person name="Vandamme P."/>
        </authorList>
    </citation>
    <scope>NUCLEOTIDE SEQUENCE [LARGE SCALE GENOMIC DNA]</scope>
    <source>
        <strain evidence="11 12">LMG 1637</strain>
    </source>
</reference>
<feature type="domain" description="ABC transmembrane type-1" evidence="10">
    <location>
        <begin position="62"/>
        <end position="263"/>
    </location>
</feature>
<dbReference type="CDD" id="cd06261">
    <property type="entry name" value="TM_PBP2"/>
    <property type="match status" value="1"/>
</dbReference>
<keyword evidence="12" id="KW-1185">Reference proteome</keyword>
<dbReference type="Gene3D" id="1.10.3720.10">
    <property type="entry name" value="MetI-like"/>
    <property type="match status" value="1"/>
</dbReference>
<keyword evidence="7 9" id="KW-0472">Membrane</keyword>